<keyword evidence="3" id="KW-1003">Cell membrane</keyword>
<dbReference type="InterPro" id="IPR036259">
    <property type="entry name" value="MFS_trans_sf"/>
</dbReference>
<sequence length="416" mass="42424">MIGKLLPAPGTPRVLMFATLVNTVGNGAYLATGALFLTRSVGLTPGQVALGLSAAAFAGIVLSTPMGALVDRWGPRGVQVAALLALAGCFAGLTRVHHLWSYALLACVIAVGDATVKAATGAMIAGAVPPAERVRTRAFIRSTNNAGIALGTAAAAVPLLLDSRAGYLAVLFGNTASYLLAAVVASRAGQVTRAPRPPGGPRLAALRDRPFVAFALVDGVVASLYNGLLALALPLWLVTRTHAPATLVSAALLVNTIGCVTLQVWASRGVSTAADAVPVSRRGALVVAASCVLFALTAGRSARLAGALVLTAAAVHVLGELWLSSATFAVAFDLAPDWAQGQYQGALQTGRQIGNMLAPPLLTGLVIGWGGPGWVVLAAVFAVAGLAYPPIVRWGLRQRVPAIPRVSKGPLYNGKR</sequence>
<gene>
    <name evidence="8" type="ORF">SAMN05421684_1211</name>
</gene>
<dbReference type="Gene3D" id="1.20.1250.20">
    <property type="entry name" value="MFS general substrate transporter like domains"/>
    <property type="match status" value="1"/>
</dbReference>
<keyword evidence="6 7" id="KW-0472">Membrane</keyword>
<dbReference type="InterPro" id="IPR011701">
    <property type="entry name" value="MFS"/>
</dbReference>
<feature type="transmembrane region" description="Helical" evidence="7">
    <location>
        <begin position="167"/>
        <end position="189"/>
    </location>
</feature>
<dbReference type="InterPro" id="IPR050171">
    <property type="entry name" value="MFS_Transporters"/>
</dbReference>
<accession>A0A1H3M6H8</accession>
<keyword evidence="2" id="KW-0813">Transport</keyword>
<dbReference type="GO" id="GO:0005886">
    <property type="term" value="C:plasma membrane"/>
    <property type="evidence" value="ECO:0007669"/>
    <property type="project" value="UniProtKB-SubCell"/>
</dbReference>
<evidence type="ECO:0000256" key="7">
    <source>
        <dbReference type="SAM" id="Phobius"/>
    </source>
</evidence>
<evidence type="ECO:0000256" key="3">
    <source>
        <dbReference type="ARBA" id="ARBA00022475"/>
    </source>
</evidence>
<dbReference type="RefSeq" id="WP_090788176.1">
    <property type="nucleotide sequence ID" value="NZ_BOND01000017.1"/>
</dbReference>
<feature type="transmembrane region" description="Helical" evidence="7">
    <location>
        <begin position="279"/>
        <end position="298"/>
    </location>
</feature>
<dbReference type="OrthoDB" id="3865324at2"/>
<comment type="subcellular location">
    <subcellularLocation>
        <location evidence="1">Cell membrane</location>
        <topology evidence="1">Multi-pass membrane protein</topology>
    </subcellularLocation>
</comment>
<reference evidence="9" key="1">
    <citation type="submission" date="2016-10" db="EMBL/GenBank/DDBJ databases">
        <authorList>
            <person name="Varghese N."/>
            <person name="Submissions S."/>
        </authorList>
    </citation>
    <scope>NUCLEOTIDE SEQUENCE [LARGE SCALE GENOMIC DNA]</scope>
    <source>
        <strain evidence="9">DSM 44718</strain>
    </source>
</reference>
<feature type="transmembrane region" description="Helical" evidence="7">
    <location>
        <begin position="49"/>
        <end position="70"/>
    </location>
</feature>
<feature type="transmembrane region" description="Helical" evidence="7">
    <location>
        <begin position="102"/>
        <end position="126"/>
    </location>
</feature>
<feature type="transmembrane region" description="Helical" evidence="7">
    <location>
        <begin position="77"/>
        <end position="96"/>
    </location>
</feature>
<feature type="transmembrane region" description="Helical" evidence="7">
    <location>
        <begin position="304"/>
        <end position="332"/>
    </location>
</feature>
<dbReference type="GO" id="GO:0022857">
    <property type="term" value="F:transmembrane transporter activity"/>
    <property type="evidence" value="ECO:0007669"/>
    <property type="project" value="InterPro"/>
</dbReference>
<dbReference type="PANTHER" id="PTHR23517:SF2">
    <property type="entry name" value="MULTIDRUG RESISTANCE PROTEIN MDTH"/>
    <property type="match status" value="1"/>
</dbReference>
<feature type="transmembrane region" description="Helical" evidence="7">
    <location>
        <begin position="243"/>
        <end position="267"/>
    </location>
</feature>
<name>A0A1H3M6H8_9ACTN</name>
<dbReference type="PANTHER" id="PTHR23517">
    <property type="entry name" value="RESISTANCE PROTEIN MDTM, PUTATIVE-RELATED-RELATED"/>
    <property type="match status" value="1"/>
</dbReference>
<feature type="transmembrane region" description="Helical" evidence="7">
    <location>
        <begin position="138"/>
        <end position="161"/>
    </location>
</feature>
<dbReference type="SUPFAM" id="SSF103473">
    <property type="entry name" value="MFS general substrate transporter"/>
    <property type="match status" value="1"/>
</dbReference>
<keyword evidence="9" id="KW-1185">Reference proteome</keyword>
<evidence type="ECO:0000256" key="5">
    <source>
        <dbReference type="ARBA" id="ARBA00022989"/>
    </source>
</evidence>
<evidence type="ECO:0000313" key="8">
    <source>
        <dbReference type="EMBL" id="SDY72166.1"/>
    </source>
</evidence>
<dbReference type="Pfam" id="PF07690">
    <property type="entry name" value="MFS_1"/>
    <property type="match status" value="1"/>
</dbReference>
<dbReference type="Proteomes" id="UP000199632">
    <property type="component" value="Unassembled WGS sequence"/>
</dbReference>
<feature type="transmembrane region" description="Helical" evidence="7">
    <location>
        <begin position="14"/>
        <end position="37"/>
    </location>
</feature>
<keyword evidence="4 7" id="KW-0812">Transmembrane</keyword>
<proteinExistence type="predicted"/>
<organism evidence="8 9">
    <name type="scientific">Asanoa ishikariensis</name>
    <dbReference type="NCBI Taxonomy" id="137265"/>
    <lineage>
        <taxon>Bacteria</taxon>
        <taxon>Bacillati</taxon>
        <taxon>Actinomycetota</taxon>
        <taxon>Actinomycetes</taxon>
        <taxon>Micromonosporales</taxon>
        <taxon>Micromonosporaceae</taxon>
        <taxon>Asanoa</taxon>
    </lineage>
</organism>
<dbReference type="AlphaFoldDB" id="A0A1H3M6H8"/>
<dbReference type="STRING" id="137265.SAMN05421684_1211"/>
<protein>
    <submittedName>
        <fullName evidence="8">Major Facilitator Superfamily protein</fullName>
    </submittedName>
</protein>
<evidence type="ECO:0000256" key="6">
    <source>
        <dbReference type="ARBA" id="ARBA00023136"/>
    </source>
</evidence>
<feature type="transmembrane region" description="Helical" evidence="7">
    <location>
        <begin position="210"/>
        <end position="237"/>
    </location>
</feature>
<keyword evidence="5 7" id="KW-1133">Transmembrane helix</keyword>
<evidence type="ECO:0000256" key="1">
    <source>
        <dbReference type="ARBA" id="ARBA00004651"/>
    </source>
</evidence>
<evidence type="ECO:0000313" key="9">
    <source>
        <dbReference type="Proteomes" id="UP000199632"/>
    </source>
</evidence>
<dbReference type="EMBL" id="FNQB01000001">
    <property type="protein sequence ID" value="SDY72166.1"/>
    <property type="molecule type" value="Genomic_DNA"/>
</dbReference>
<feature type="transmembrane region" description="Helical" evidence="7">
    <location>
        <begin position="376"/>
        <end position="396"/>
    </location>
</feature>
<evidence type="ECO:0000256" key="2">
    <source>
        <dbReference type="ARBA" id="ARBA00022448"/>
    </source>
</evidence>
<evidence type="ECO:0000256" key="4">
    <source>
        <dbReference type="ARBA" id="ARBA00022692"/>
    </source>
</evidence>